<dbReference type="Pfam" id="PF00353">
    <property type="entry name" value="HemolysinCabind"/>
    <property type="match status" value="2"/>
</dbReference>
<dbReference type="Gene3D" id="2.150.10.10">
    <property type="entry name" value="Serralysin-like metalloprotease, C-terminal"/>
    <property type="match status" value="2"/>
</dbReference>
<name>A0A9X0UDK2_9PROT</name>
<dbReference type="PRINTS" id="PR00313">
    <property type="entry name" value="CABNDNGRPT"/>
</dbReference>
<dbReference type="InterPro" id="IPR011049">
    <property type="entry name" value="Serralysin-like_metalloprot_C"/>
</dbReference>
<reference evidence="1" key="1">
    <citation type="submission" date="2020-08" db="EMBL/GenBank/DDBJ databases">
        <authorList>
            <person name="Hu Y."/>
            <person name="Nguyen S.V."/>
            <person name="Li F."/>
            <person name="Fanning S."/>
        </authorList>
    </citation>
    <scope>NUCLEOTIDE SEQUENCE</scope>
    <source>
        <strain evidence="1">SYSU D8009</strain>
    </source>
</reference>
<protein>
    <recommendedName>
        <fullName evidence="3">Calcium-binding protein</fullName>
    </recommendedName>
</protein>
<proteinExistence type="predicted"/>
<dbReference type="Proteomes" id="UP000600101">
    <property type="component" value="Unassembled WGS sequence"/>
</dbReference>
<keyword evidence="2" id="KW-1185">Reference proteome</keyword>
<dbReference type="AlphaFoldDB" id="A0A9X0UDK2"/>
<sequence>MLVGGPGKDTLDGASGFGEYDHLYGGPGDDVFYVDTPADLVFELPGEGYDTVYADIVGAGYYLSANIEAVVLLGTTPFGIGNQGDNLLIGNGVANWLFGGAGNDTLDGQGGDDVLFGEAGADTFIISRGTGQGVIGDFTPGVDRIELRGMGVADFAGLLALTVQYGQHLLVSFASGDTLTLQGVAKAALQPGDFVFG</sequence>
<gene>
    <name evidence="1" type="ORF">H7965_10160</name>
</gene>
<accession>A0A9X0UDK2</accession>
<organism evidence="1 2">
    <name type="scientific">Siccirubricoccus deserti</name>
    <dbReference type="NCBI Taxonomy" id="2013562"/>
    <lineage>
        <taxon>Bacteria</taxon>
        <taxon>Pseudomonadati</taxon>
        <taxon>Pseudomonadota</taxon>
        <taxon>Alphaproteobacteria</taxon>
        <taxon>Acetobacterales</taxon>
        <taxon>Roseomonadaceae</taxon>
        <taxon>Siccirubricoccus</taxon>
    </lineage>
</organism>
<dbReference type="GO" id="GO:0005509">
    <property type="term" value="F:calcium ion binding"/>
    <property type="evidence" value="ECO:0007669"/>
    <property type="project" value="InterPro"/>
</dbReference>
<evidence type="ECO:0000313" key="1">
    <source>
        <dbReference type="EMBL" id="MBC4015688.1"/>
    </source>
</evidence>
<comment type="caution">
    <text evidence="1">The sequence shown here is derived from an EMBL/GenBank/DDBJ whole genome shotgun (WGS) entry which is preliminary data.</text>
</comment>
<dbReference type="SUPFAM" id="SSF51120">
    <property type="entry name" value="beta-Roll"/>
    <property type="match status" value="1"/>
</dbReference>
<dbReference type="InterPro" id="IPR001343">
    <property type="entry name" value="Hemolysn_Ca-bd"/>
</dbReference>
<evidence type="ECO:0000313" key="2">
    <source>
        <dbReference type="Proteomes" id="UP000600101"/>
    </source>
</evidence>
<evidence type="ECO:0008006" key="3">
    <source>
        <dbReference type="Google" id="ProtNLM"/>
    </source>
</evidence>
<dbReference type="EMBL" id="JACOMF010000009">
    <property type="protein sequence ID" value="MBC4015688.1"/>
    <property type="molecule type" value="Genomic_DNA"/>
</dbReference>